<proteinExistence type="predicted"/>
<dbReference type="EMBL" id="SMMG02000011">
    <property type="protein sequence ID" value="KAA3457306.1"/>
    <property type="molecule type" value="Genomic_DNA"/>
</dbReference>
<evidence type="ECO:0000256" key="1">
    <source>
        <dbReference type="SAM" id="MobiDB-lite"/>
    </source>
</evidence>
<dbReference type="AlphaFoldDB" id="A0A5B6UKD5"/>
<sequence length="84" mass="9560">MIPANEEVNDSPMGGFSEEEVQTQELLQQLESIATNKPMRIIRKHARFADMVAYVLPIVADDIPITFDEATHSSKEENWRIAMN</sequence>
<comment type="caution">
    <text evidence="2">The sequence shown here is derived from an EMBL/GenBank/DDBJ whole genome shotgun (WGS) entry which is preliminary data.</text>
</comment>
<name>A0A5B6UKD5_9ROSI</name>
<accession>A0A5B6UKD5</accession>
<feature type="region of interest" description="Disordered" evidence="1">
    <location>
        <begin position="1"/>
        <end position="20"/>
    </location>
</feature>
<keyword evidence="3" id="KW-1185">Reference proteome</keyword>
<organism evidence="2 3">
    <name type="scientific">Gossypium australe</name>
    <dbReference type="NCBI Taxonomy" id="47621"/>
    <lineage>
        <taxon>Eukaryota</taxon>
        <taxon>Viridiplantae</taxon>
        <taxon>Streptophyta</taxon>
        <taxon>Embryophyta</taxon>
        <taxon>Tracheophyta</taxon>
        <taxon>Spermatophyta</taxon>
        <taxon>Magnoliopsida</taxon>
        <taxon>eudicotyledons</taxon>
        <taxon>Gunneridae</taxon>
        <taxon>Pentapetalae</taxon>
        <taxon>rosids</taxon>
        <taxon>malvids</taxon>
        <taxon>Malvales</taxon>
        <taxon>Malvaceae</taxon>
        <taxon>Malvoideae</taxon>
        <taxon>Gossypium</taxon>
    </lineage>
</organism>
<evidence type="ECO:0000313" key="2">
    <source>
        <dbReference type="EMBL" id="KAA3457306.1"/>
    </source>
</evidence>
<evidence type="ECO:0000313" key="3">
    <source>
        <dbReference type="Proteomes" id="UP000325315"/>
    </source>
</evidence>
<protein>
    <submittedName>
        <fullName evidence="2">Retrovirus-related Pol polyprotein from transposon TNT 1-94</fullName>
    </submittedName>
</protein>
<dbReference type="OrthoDB" id="411615at2759"/>
<reference evidence="3" key="1">
    <citation type="journal article" date="2019" name="Plant Biotechnol. J.">
        <title>Genome sequencing of the Australian wild diploid species Gossypium australe highlights disease resistance and delayed gland morphogenesis.</title>
        <authorList>
            <person name="Cai Y."/>
            <person name="Cai X."/>
            <person name="Wang Q."/>
            <person name="Wang P."/>
            <person name="Zhang Y."/>
            <person name="Cai C."/>
            <person name="Xu Y."/>
            <person name="Wang K."/>
            <person name="Zhou Z."/>
            <person name="Wang C."/>
            <person name="Geng S."/>
            <person name="Li B."/>
            <person name="Dong Q."/>
            <person name="Hou Y."/>
            <person name="Wang H."/>
            <person name="Ai P."/>
            <person name="Liu Z."/>
            <person name="Yi F."/>
            <person name="Sun M."/>
            <person name="An G."/>
            <person name="Cheng J."/>
            <person name="Zhang Y."/>
            <person name="Shi Q."/>
            <person name="Xie Y."/>
            <person name="Shi X."/>
            <person name="Chang Y."/>
            <person name="Huang F."/>
            <person name="Chen Y."/>
            <person name="Hong S."/>
            <person name="Mi L."/>
            <person name="Sun Q."/>
            <person name="Zhang L."/>
            <person name="Zhou B."/>
            <person name="Peng R."/>
            <person name="Zhang X."/>
            <person name="Liu F."/>
        </authorList>
    </citation>
    <scope>NUCLEOTIDE SEQUENCE [LARGE SCALE GENOMIC DNA]</scope>
    <source>
        <strain evidence="3">cv. PA1801</strain>
    </source>
</reference>
<gene>
    <name evidence="2" type="ORF">EPI10_003995</name>
</gene>
<dbReference type="Proteomes" id="UP000325315">
    <property type="component" value="Unassembled WGS sequence"/>
</dbReference>